<feature type="transmembrane region" description="Helical" evidence="1">
    <location>
        <begin position="30"/>
        <end position="50"/>
    </location>
</feature>
<accession>A0A1X2I5I8</accession>
<evidence type="ECO:0000256" key="1">
    <source>
        <dbReference type="SAM" id="Phobius"/>
    </source>
</evidence>
<keyword evidence="1" id="KW-0812">Transmembrane</keyword>
<keyword evidence="1" id="KW-0472">Membrane</keyword>
<comment type="caution">
    <text evidence="2">The sequence shown here is derived from an EMBL/GenBank/DDBJ whole genome shotgun (WGS) entry which is preliminary data.</text>
</comment>
<keyword evidence="1" id="KW-1133">Transmembrane helix</keyword>
<evidence type="ECO:0000313" key="2">
    <source>
        <dbReference type="EMBL" id="ORZ09887.1"/>
    </source>
</evidence>
<organism evidence="2 3">
    <name type="scientific">Absidia repens</name>
    <dbReference type="NCBI Taxonomy" id="90262"/>
    <lineage>
        <taxon>Eukaryota</taxon>
        <taxon>Fungi</taxon>
        <taxon>Fungi incertae sedis</taxon>
        <taxon>Mucoromycota</taxon>
        <taxon>Mucoromycotina</taxon>
        <taxon>Mucoromycetes</taxon>
        <taxon>Mucorales</taxon>
        <taxon>Cunninghamellaceae</taxon>
        <taxon>Absidia</taxon>
    </lineage>
</organism>
<sequence length="74" mass="8314">WHSQDMIHITMVTCDRLCVSLKEGVSQTDAAAIIIFALVLPFRGFVMVLFPMGRRGIKQPTPSIISGEKIKTRR</sequence>
<reference evidence="2 3" key="1">
    <citation type="submission" date="2016-07" db="EMBL/GenBank/DDBJ databases">
        <title>Pervasive Adenine N6-methylation of Active Genes in Fungi.</title>
        <authorList>
            <consortium name="DOE Joint Genome Institute"/>
            <person name="Mondo S.J."/>
            <person name="Dannebaum R.O."/>
            <person name="Kuo R.C."/>
            <person name="Labutti K."/>
            <person name="Haridas S."/>
            <person name="Kuo A."/>
            <person name="Salamov A."/>
            <person name="Ahrendt S.R."/>
            <person name="Lipzen A."/>
            <person name="Sullivan W."/>
            <person name="Andreopoulos W.B."/>
            <person name="Clum A."/>
            <person name="Lindquist E."/>
            <person name="Daum C."/>
            <person name="Ramamoorthy G.K."/>
            <person name="Gryganskyi A."/>
            <person name="Culley D."/>
            <person name="Magnuson J.K."/>
            <person name="James T.Y."/>
            <person name="O'Malley M.A."/>
            <person name="Stajich J.E."/>
            <person name="Spatafora J.W."/>
            <person name="Visel A."/>
            <person name="Grigoriev I.V."/>
        </authorList>
    </citation>
    <scope>NUCLEOTIDE SEQUENCE [LARGE SCALE GENOMIC DNA]</scope>
    <source>
        <strain evidence="2 3">NRRL 1336</strain>
    </source>
</reference>
<dbReference type="EMBL" id="MCGE01000026">
    <property type="protein sequence ID" value="ORZ09887.1"/>
    <property type="molecule type" value="Genomic_DNA"/>
</dbReference>
<dbReference type="Proteomes" id="UP000193560">
    <property type="component" value="Unassembled WGS sequence"/>
</dbReference>
<proteinExistence type="predicted"/>
<keyword evidence="3" id="KW-1185">Reference proteome</keyword>
<feature type="non-terminal residue" evidence="2">
    <location>
        <position position="1"/>
    </location>
</feature>
<protein>
    <submittedName>
        <fullName evidence="2">Uncharacterized protein</fullName>
    </submittedName>
</protein>
<evidence type="ECO:0000313" key="3">
    <source>
        <dbReference type="Proteomes" id="UP000193560"/>
    </source>
</evidence>
<dbReference type="AlphaFoldDB" id="A0A1X2I5I8"/>
<name>A0A1X2I5I8_9FUNG</name>
<gene>
    <name evidence="2" type="ORF">BCR42DRAFT_423265</name>
</gene>